<reference evidence="1 2" key="1">
    <citation type="submission" date="2022-06" db="EMBL/GenBank/DDBJ databases">
        <title>Genomic Encyclopedia of Archaeal and Bacterial Type Strains, Phase II (KMG-II): from individual species to whole genera.</title>
        <authorList>
            <person name="Goeker M."/>
        </authorList>
    </citation>
    <scope>NUCLEOTIDE SEQUENCE [LARGE SCALE GENOMIC DNA]</scope>
    <source>
        <strain evidence="1 2">DSM 44255</strain>
    </source>
</reference>
<proteinExistence type="predicted"/>
<name>A0ABT1IA81_9PSEU</name>
<dbReference type="Gene3D" id="1.10.260.40">
    <property type="entry name" value="lambda repressor-like DNA-binding domains"/>
    <property type="match status" value="1"/>
</dbReference>
<dbReference type="EMBL" id="JAMTCO010000004">
    <property type="protein sequence ID" value="MCP2269266.1"/>
    <property type="molecule type" value="Genomic_DNA"/>
</dbReference>
<accession>A0ABT1IA81</accession>
<sequence length="152" mass="16949">MPHNTGNWADVAALIQRRMTHLGITEPQLALRSRVSLTVVKELARNTKQSNRHRLTLSRLSRALGLDLDHLRELATRPTPKPHPVALGELHHADIPPALRHLITDIVDRLDTALRDIRAEHAQLAHDARIIRTIAESVPTGHHEQPADTPTG</sequence>
<gene>
    <name evidence="1" type="ORF">LV75_001754</name>
</gene>
<dbReference type="RefSeq" id="WP_253886272.1">
    <property type="nucleotide sequence ID" value="NZ_BAAAVB010000004.1"/>
</dbReference>
<protein>
    <recommendedName>
        <fullName evidence="3">HTH cro/C1-type domain-containing protein</fullName>
    </recommendedName>
</protein>
<evidence type="ECO:0000313" key="2">
    <source>
        <dbReference type="Proteomes" id="UP001205185"/>
    </source>
</evidence>
<evidence type="ECO:0000313" key="1">
    <source>
        <dbReference type="EMBL" id="MCP2269266.1"/>
    </source>
</evidence>
<dbReference type="InterPro" id="IPR010982">
    <property type="entry name" value="Lambda_DNA-bd_dom_sf"/>
</dbReference>
<keyword evidence="2" id="KW-1185">Reference proteome</keyword>
<dbReference type="Proteomes" id="UP001205185">
    <property type="component" value="Unassembled WGS sequence"/>
</dbReference>
<dbReference type="SUPFAM" id="SSF47413">
    <property type="entry name" value="lambda repressor-like DNA-binding domains"/>
    <property type="match status" value="1"/>
</dbReference>
<evidence type="ECO:0008006" key="3">
    <source>
        <dbReference type="Google" id="ProtNLM"/>
    </source>
</evidence>
<organism evidence="1 2">
    <name type="scientific">Actinokineospora diospyrosa</name>
    <dbReference type="NCBI Taxonomy" id="103728"/>
    <lineage>
        <taxon>Bacteria</taxon>
        <taxon>Bacillati</taxon>
        <taxon>Actinomycetota</taxon>
        <taxon>Actinomycetes</taxon>
        <taxon>Pseudonocardiales</taxon>
        <taxon>Pseudonocardiaceae</taxon>
        <taxon>Actinokineospora</taxon>
    </lineage>
</organism>
<comment type="caution">
    <text evidence="1">The sequence shown here is derived from an EMBL/GenBank/DDBJ whole genome shotgun (WGS) entry which is preliminary data.</text>
</comment>